<reference evidence="1 2" key="1">
    <citation type="journal article" date="2019" name="PLoS Biol.">
        <title>Sex chromosomes control vertical transmission of feminizing Wolbachia symbionts in an isopod.</title>
        <authorList>
            <person name="Becking T."/>
            <person name="Chebbi M.A."/>
            <person name="Giraud I."/>
            <person name="Moumen B."/>
            <person name="Laverre T."/>
            <person name="Caubet Y."/>
            <person name="Peccoud J."/>
            <person name="Gilbert C."/>
            <person name="Cordaux R."/>
        </authorList>
    </citation>
    <scope>NUCLEOTIDE SEQUENCE [LARGE SCALE GENOMIC DNA]</scope>
    <source>
        <strain evidence="1">ANa2</strain>
        <tissue evidence="1">Whole body excluding digestive tract and cuticle</tissue>
    </source>
</reference>
<dbReference type="AlphaFoldDB" id="A0A5N5TKL7"/>
<accession>A0A5N5TKL7</accession>
<dbReference type="EMBL" id="SEYY01000707">
    <property type="protein sequence ID" value="KAB7506686.1"/>
    <property type="molecule type" value="Genomic_DNA"/>
</dbReference>
<comment type="caution">
    <text evidence="1">The sequence shown here is derived from an EMBL/GenBank/DDBJ whole genome shotgun (WGS) entry which is preliminary data.</text>
</comment>
<protein>
    <submittedName>
        <fullName evidence="1">Uncharacterized protein</fullName>
    </submittedName>
</protein>
<dbReference type="Proteomes" id="UP000326759">
    <property type="component" value="Unassembled WGS sequence"/>
</dbReference>
<gene>
    <name evidence="1" type="ORF">Anas_01482</name>
</gene>
<feature type="non-terminal residue" evidence="1">
    <location>
        <position position="315"/>
    </location>
</feature>
<proteinExistence type="predicted"/>
<sequence length="315" mass="36221">MMSQIQVILKNSSEKKNDITLGKWLTAKEPEYMKSFQYEFTDKFAFFSEFDIHHSRIQNFGAVLLQTDSVENIFIAVAEKSELQPIGTVRIYEKVFNNYFPIQSDCLFVTVKRINKIEEAKKIRLKVGNEVDKTLLFCDIKSKFCTCRGHGWPYLFKKSGIIRMTNLMGEVFDAFYDVDEDDVTYKSFISDSFQSPGSYSPKSNLYLNATTESFKSLLLEDGGIKHSDENTEMAFVTENKPVQKSKSFVRSSTPTRETELCKLSRSKEKVNNNNISLTSSQISCIDPVNNDVYYWLSHDTLIEIVSPNNEMQSEL</sequence>
<name>A0A5N5TKL7_9CRUS</name>
<keyword evidence="2" id="KW-1185">Reference proteome</keyword>
<evidence type="ECO:0000313" key="1">
    <source>
        <dbReference type="EMBL" id="KAB7506686.1"/>
    </source>
</evidence>
<organism evidence="1 2">
    <name type="scientific">Armadillidium nasatum</name>
    <dbReference type="NCBI Taxonomy" id="96803"/>
    <lineage>
        <taxon>Eukaryota</taxon>
        <taxon>Metazoa</taxon>
        <taxon>Ecdysozoa</taxon>
        <taxon>Arthropoda</taxon>
        <taxon>Crustacea</taxon>
        <taxon>Multicrustacea</taxon>
        <taxon>Malacostraca</taxon>
        <taxon>Eumalacostraca</taxon>
        <taxon>Peracarida</taxon>
        <taxon>Isopoda</taxon>
        <taxon>Oniscidea</taxon>
        <taxon>Crinocheta</taxon>
        <taxon>Armadillidiidae</taxon>
        <taxon>Armadillidium</taxon>
    </lineage>
</organism>
<evidence type="ECO:0000313" key="2">
    <source>
        <dbReference type="Proteomes" id="UP000326759"/>
    </source>
</evidence>